<dbReference type="SUPFAM" id="SSF46689">
    <property type="entry name" value="Homeodomain-like"/>
    <property type="match status" value="1"/>
</dbReference>
<evidence type="ECO:0000259" key="3">
    <source>
        <dbReference type="PROSITE" id="PS50977"/>
    </source>
</evidence>
<gene>
    <name evidence="4" type="ORF">H0264_03720</name>
</gene>
<organism evidence="4 5">
    <name type="scientific">Nocardia huaxiensis</name>
    <dbReference type="NCBI Taxonomy" id="2755382"/>
    <lineage>
        <taxon>Bacteria</taxon>
        <taxon>Bacillati</taxon>
        <taxon>Actinomycetota</taxon>
        <taxon>Actinomycetes</taxon>
        <taxon>Mycobacteriales</taxon>
        <taxon>Nocardiaceae</taxon>
        <taxon>Nocardia</taxon>
    </lineage>
</organism>
<dbReference type="RefSeq" id="WP_181582658.1">
    <property type="nucleotide sequence ID" value="NZ_CP059399.1"/>
</dbReference>
<name>A0A7D6Z2U5_9NOCA</name>
<proteinExistence type="predicted"/>
<dbReference type="InterPro" id="IPR041583">
    <property type="entry name" value="TetR_C_31"/>
</dbReference>
<protein>
    <submittedName>
        <fullName evidence="4">TetR family transcriptional regulator</fullName>
    </submittedName>
</protein>
<reference evidence="4 5" key="1">
    <citation type="submission" date="2020-07" db="EMBL/GenBank/DDBJ databases">
        <authorList>
            <person name="Zhuang K."/>
            <person name="Ran Y."/>
        </authorList>
    </citation>
    <scope>NUCLEOTIDE SEQUENCE [LARGE SCALE GENOMIC DNA]</scope>
    <source>
        <strain evidence="4 5">WCH-YHL-001</strain>
    </source>
</reference>
<evidence type="ECO:0000313" key="4">
    <source>
        <dbReference type="EMBL" id="QLY31466.1"/>
    </source>
</evidence>
<dbReference type="Pfam" id="PF17940">
    <property type="entry name" value="TetR_C_31"/>
    <property type="match status" value="1"/>
</dbReference>
<feature type="DNA-binding region" description="H-T-H motif" evidence="2">
    <location>
        <begin position="29"/>
        <end position="48"/>
    </location>
</feature>
<keyword evidence="5" id="KW-1185">Reference proteome</keyword>
<dbReference type="Proteomes" id="UP000515512">
    <property type="component" value="Chromosome"/>
</dbReference>
<dbReference type="Pfam" id="PF00440">
    <property type="entry name" value="TetR_N"/>
    <property type="match status" value="1"/>
</dbReference>
<evidence type="ECO:0000256" key="2">
    <source>
        <dbReference type="PROSITE-ProRule" id="PRU00335"/>
    </source>
</evidence>
<dbReference type="KEGG" id="nhu:H0264_03720"/>
<dbReference type="InterPro" id="IPR001647">
    <property type="entry name" value="HTH_TetR"/>
</dbReference>
<keyword evidence="1 2" id="KW-0238">DNA-binding</keyword>
<feature type="domain" description="HTH tetR-type" evidence="3">
    <location>
        <begin position="6"/>
        <end position="66"/>
    </location>
</feature>
<evidence type="ECO:0000256" key="1">
    <source>
        <dbReference type="ARBA" id="ARBA00023125"/>
    </source>
</evidence>
<sequence length="196" mass="20874">MTASTLDRRTLIVESAIDLIAAQGLRALTHRALDTALGLPAGSTSYYFRTKRALVEAIVDRIATRSRADFEAGNLEAPATVDPDALAQGIAVWLDRLLAQRRNHLIVRHALIVDLLGDAELHAKLIGCLFSLERATGLFRLLDAREPGRAAADFIAVLEGVVFDRFAGIRSGLTPGTPASVAQLTGVVAIQLNAAG</sequence>
<evidence type="ECO:0000313" key="5">
    <source>
        <dbReference type="Proteomes" id="UP000515512"/>
    </source>
</evidence>
<dbReference type="InterPro" id="IPR009057">
    <property type="entry name" value="Homeodomain-like_sf"/>
</dbReference>
<dbReference type="Gene3D" id="1.10.357.10">
    <property type="entry name" value="Tetracycline Repressor, domain 2"/>
    <property type="match status" value="1"/>
</dbReference>
<dbReference type="PROSITE" id="PS50977">
    <property type="entry name" value="HTH_TETR_2"/>
    <property type="match status" value="1"/>
</dbReference>
<dbReference type="EMBL" id="CP059399">
    <property type="protein sequence ID" value="QLY31466.1"/>
    <property type="molecule type" value="Genomic_DNA"/>
</dbReference>
<dbReference type="GO" id="GO:0003677">
    <property type="term" value="F:DNA binding"/>
    <property type="evidence" value="ECO:0007669"/>
    <property type="project" value="UniProtKB-UniRule"/>
</dbReference>
<dbReference type="AlphaFoldDB" id="A0A7D6Z2U5"/>
<accession>A0A7D6Z2U5</accession>